<dbReference type="RefSeq" id="XP_028881446.1">
    <property type="nucleotide sequence ID" value="XM_029027226.1"/>
</dbReference>
<dbReference type="EMBL" id="NBCO01000022">
    <property type="protein sequence ID" value="ORC87380.1"/>
    <property type="molecule type" value="Genomic_DNA"/>
</dbReference>
<dbReference type="OrthoDB" id="3941042at2759"/>
<sequence length="364" mass="41694">MESSSTERDGERSVFLMSVTVIIPAARGLEKNQIPCWLKQHPKGHSILLELLHHLTLENVKAVFLAVLKEHIFEFCNGDVSKFEAYAAKAVSNDNIEFKVISIDGTSSAPETVSAIIKDQRISGPIFIKDVDSCFSHRVLVGNYVVGLRLRDVPNLIDIPQRSFIEATGTFLGNIHEKRVTSDVICAGGYAFEDAKLFLSSVEELKHRRDDGYRLLFGSCPGKNERMFVSHVIRHQMFHDRVPFGVVFTQFFCDWKSDLSWNQFLSEWRSVHVVLESAIMTMNNESDLTAKYVRRLDTWNINTEVVEQLRQFNRETTRIILFTQCSRENSDDVYGFLQKHKIPYDDVVFSFQGSLHPSKSFIVY</sequence>
<dbReference type="GeneID" id="39987006"/>
<proteinExistence type="predicted"/>
<name>A0A1X0NTE0_9TRYP</name>
<reference evidence="1 2" key="1">
    <citation type="submission" date="2017-03" db="EMBL/GenBank/DDBJ databases">
        <title>An alternative strategy for trypanosome survival in the mammalian bloodstream revealed through genome and transcriptome analysis of the ubiquitous bovine parasite Trypanosoma (Megatrypanum) theileri.</title>
        <authorList>
            <person name="Kelly S."/>
            <person name="Ivens A."/>
            <person name="Mott A."/>
            <person name="O'Neill E."/>
            <person name="Emms D."/>
            <person name="Macleod O."/>
            <person name="Voorheis P."/>
            <person name="Matthews J."/>
            <person name="Matthews K."/>
            <person name="Carrington M."/>
        </authorList>
    </citation>
    <scope>NUCLEOTIDE SEQUENCE [LARGE SCALE GENOMIC DNA]</scope>
    <source>
        <strain evidence="1">Edinburgh</strain>
    </source>
</reference>
<dbReference type="Proteomes" id="UP000192257">
    <property type="component" value="Unassembled WGS sequence"/>
</dbReference>
<protein>
    <submittedName>
        <fullName evidence="1">Uncharacterized protein</fullName>
    </submittedName>
</protein>
<comment type="caution">
    <text evidence="1">The sequence shown here is derived from an EMBL/GenBank/DDBJ whole genome shotgun (WGS) entry which is preliminary data.</text>
</comment>
<keyword evidence="2" id="KW-1185">Reference proteome</keyword>
<dbReference type="VEuPathDB" id="TriTrypDB:TM35_000221790"/>
<dbReference type="AlphaFoldDB" id="A0A1X0NTE0"/>
<accession>A0A1X0NTE0</accession>
<organism evidence="1 2">
    <name type="scientific">Trypanosoma theileri</name>
    <dbReference type="NCBI Taxonomy" id="67003"/>
    <lineage>
        <taxon>Eukaryota</taxon>
        <taxon>Discoba</taxon>
        <taxon>Euglenozoa</taxon>
        <taxon>Kinetoplastea</taxon>
        <taxon>Metakinetoplastina</taxon>
        <taxon>Trypanosomatida</taxon>
        <taxon>Trypanosomatidae</taxon>
        <taxon>Trypanosoma</taxon>
    </lineage>
</organism>
<gene>
    <name evidence="1" type="ORF">TM35_000221790</name>
</gene>
<evidence type="ECO:0000313" key="2">
    <source>
        <dbReference type="Proteomes" id="UP000192257"/>
    </source>
</evidence>
<evidence type="ECO:0000313" key="1">
    <source>
        <dbReference type="EMBL" id="ORC87380.1"/>
    </source>
</evidence>